<name>A0ACB7WVJ9_DIOAL</name>
<organism evidence="1 2">
    <name type="scientific">Dioscorea alata</name>
    <name type="common">Purple yam</name>
    <dbReference type="NCBI Taxonomy" id="55571"/>
    <lineage>
        <taxon>Eukaryota</taxon>
        <taxon>Viridiplantae</taxon>
        <taxon>Streptophyta</taxon>
        <taxon>Embryophyta</taxon>
        <taxon>Tracheophyta</taxon>
        <taxon>Spermatophyta</taxon>
        <taxon>Magnoliopsida</taxon>
        <taxon>Liliopsida</taxon>
        <taxon>Dioscoreales</taxon>
        <taxon>Dioscoreaceae</taxon>
        <taxon>Dioscorea</taxon>
    </lineage>
</organism>
<proteinExistence type="predicted"/>
<protein>
    <submittedName>
        <fullName evidence="1">Ribonuclease H-like protein</fullName>
    </submittedName>
</protein>
<sequence length="151" mass="17112">MGNCVTIMSSRRSTTEHYNEEENINDQVLRIVKVDGKVLEYTTCLLVRDLLLSYDGYGVGVSPGASRCLSQEYELRVGRVYHLIPLAKKVDNCEDEKSDGVSSSRRIKVVLTKKQVQELLSKIQKEHEQESESCGASNWKPKLETIFEESV</sequence>
<evidence type="ECO:0000313" key="1">
    <source>
        <dbReference type="EMBL" id="KAH7692499.1"/>
    </source>
</evidence>
<evidence type="ECO:0000313" key="2">
    <source>
        <dbReference type="Proteomes" id="UP000827976"/>
    </source>
</evidence>
<comment type="caution">
    <text evidence="1">The sequence shown here is derived from an EMBL/GenBank/DDBJ whole genome shotgun (WGS) entry which is preliminary data.</text>
</comment>
<reference evidence="2" key="1">
    <citation type="journal article" date="2022" name="Nat. Commun.">
        <title>Chromosome evolution and the genetic basis of agronomically important traits in greater yam.</title>
        <authorList>
            <person name="Bredeson J.V."/>
            <person name="Lyons J.B."/>
            <person name="Oniyinde I.O."/>
            <person name="Okereke N.R."/>
            <person name="Kolade O."/>
            <person name="Nnabue I."/>
            <person name="Nwadili C.O."/>
            <person name="Hribova E."/>
            <person name="Parker M."/>
            <person name="Nwogha J."/>
            <person name="Shu S."/>
            <person name="Carlson J."/>
            <person name="Kariba R."/>
            <person name="Muthemba S."/>
            <person name="Knop K."/>
            <person name="Barton G.J."/>
            <person name="Sherwood A.V."/>
            <person name="Lopez-Montes A."/>
            <person name="Asiedu R."/>
            <person name="Jamnadass R."/>
            <person name="Muchugi A."/>
            <person name="Goodstein D."/>
            <person name="Egesi C.N."/>
            <person name="Featherston J."/>
            <person name="Asfaw A."/>
            <person name="Simpson G.G."/>
            <person name="Dolezel J."/>
            <person name="Hendre P.S."/>
            <person name="Van Deynze A."/>
            <person name="Kumar P.L."/>
            <person name="Obidiegwu J.E."/>
            <person name="Bhattacharjee R."/>
            <person name="Rokhsar D.S."/>
        </authorList>
    </citation>
    <scope>NUCLEOTIDE SEQUENCE [LARGE SCALE GENOMIC DNA]</scope>
    <source>
        <strain evidence="2">cv. TDa95/00328</strain>
    </source>
</reference>
<accession>A0ACB7WVJ9</accession>
<gene>
    <name evidence="1" type="ORF">IHE45_01G071100</name>
</gene>
<dbReference type="EMBL" id="CM037011">
    <property type="protein sequence ID" value="KAH7692499.1"/>
    <property type="molecule type" value="Genomic_DNA"/>
</dbReference>
<keyword evidence="2" id="KW-1185">Reference proteome</keyword>
<dbReference type="Proteomes" id="UP000827976">
    <property type="component" value="Chromosome 1"/>
</dbReference>